<evidence type="ECO:0000259" key="10">
    <source>
        <dbReference type="SMART" id="SM01166"/>
    </source>
</evidence>
<dbReference type="PANTHER" id="PTHR10856">
    <property type="entry name" value="CORONIN"/>
    <property type="match status" value="1"/>
</dbReference>
<dbReference type="EMBL" id="HAAD01003134">
    <property type="protein sequence ID" value="CDG69366.1"/>
    <property type="molecule type" value="mRNA"/>
</dbReference>
<dbReference type="GeneID" id="100210162"/>
<dbReference type="PROSITE" id="PS00678">
    <property type="entry name" value="WD_REPEATS_1"/>
    <property type="match status" value="1"/>
</dbReference>
<feature type="region of interest" description="Disordered" evidence="9">
    <location>
        <begin position="427"/>
        <end position="482"/>
    </location>
</feature>
<evidence type="ECO:0000256" key="1">
    <source>
        <dbReference type="ARBA" id="ARBA00009482"/>
    </source>
</evidence>
<keyword evidence="3 7" id="KW-0677">Repeat</keyword>
<evidence type="ECO:0000256" key="3">
    <source>
        <dbReference type="ARBA" id="ARBA00022737"/>
    </source>
</evidence>
<dbReference type="InterPro" id="IPR015048">
    <property type="entry name" value="DUF1899"/>
</dbReference>
<evidence type="ECO:0000256" key="2">
    <source>
        <dbReference type="ARBA" id="ARBA00022574"/>
    </source>
</evidence>
<accession>T2MBA8</accession>
<feature type="repeat" description="WD" evidence="6">
    <location>
        <begin position="76"/>
        <end position="118"/>
    </location>
</feature>
<dbReference type="PROSITE" id="PS50082">
    <property type="entry name" value="WD_REPEATS_2"/>
    <property type="match status" value="2"/>
</dbReference>
<feature type="domain" description="DUF1899" evidence="10">
    <location>
        <begin position="3"/>
        <end position="67"/>
    </location>
</feature>
<dbReference type="OMA" id="IWSINFN"/>
<dbReference type="FunFam" id="2.130.10.10:FF:000502">
    <property type="entry name" value="Coronin"/>
    <property type="match status" value="1"/>
</dbReference>
<dbReference type="Pfam" id="PF08953">
    <property type="entry name" value="DUF1899"/>
    <property type="match status" value="1"/>
</dbReference>
<dbReference type="GO" id="GO:0007015">
    <property type="term" value="P:actin filament organization"/>
    <property type="evidence" value="ECO:0007669"/>
    <property type="project" value="TreeGrafter"/>
</dbReference>
<dbReference type="AlphaFoldDB" id="T2MBA8"/>
<evidence type="ECO:0000256" key="5">
    <source>
        <dbReference type="ARBA" id="ARBA00023203"/>
    </source>
</evidence>
<proteinExistence type="evidence at transcript level"/>
<dbReference type="SMART" id="SM01166">
    <property type="entry name" value="DUF1899"/>
    <property type="match status" value="1"/>
</dbReference>
<gene>
    <name evidence="11" type="primary">CORO6</name>
</gene>
<evidence type="ECO:0000256" key="7">
    <source>
        <dbReference type="RuleBase" id="RU280818"/>
    </source>
</evidence>
<dbReference type="KEGG" id="hmg:100210162"/>
<reference evidence="11" key="1">
    <citation type="journal article" date="2013" name="Genome Biol. Evol.">
        <title>Punctuated emergences of genetic and phenotypic innovations in eumetazoan, bilaterian, euteleostome, and hominidae ancestors.</title>
        <authorList>
            <person name="Wenger Y."/>
            <person name="Galliot B."/>
        </authorList>
    </citation>
    <scope>NUCLEOTIDE SEQUENCE</scope>
    <source>
        <tissue evidence="11">Whole animals</tissue>
    </source>
</reference>
<dbReference type="Pfam" id="PF16300">
    <property type="entry name" value="WD40_4"/>
    <property type="match status" value="1"/>
</dbReference>
<evidence type="ECO:0000313" key="11">
    <source>
        <dbReference type="EMBL" id="CDG69366.1"/>
    </source>
</evidence>
<dbReference type="SUPFAM" id="SSF50978">
    <property type="entry name" value="WD40 repeat-like"/>
    <property type="match status" value="1"/>
</dbReference>
<dbReference type="InterPro" id="IPR001680">
    <property type="entry name" value="WD40_rpt"/>
</dbReference>
<feature type="coiled-coil region" evidence="8">
    <location>
        <begin position="489"/>
        <end position="547"/>
    </location>
</feature>
<dbReference type="GO" id="GO:0051015">
    <property type="term" value="F:actin filament binding"/>
    <property type="evidence" value="ECO:0007669"/>
    <property type="project" value="TreeGrafter"/>
</dbReference>
<evidence type="ECO:0000256" key="6">
    <source>
        <dbReference type="PROSITE-ProRule" id="PRU00221"/>
    </source>
</evidence>
<dbReference type="OrthoDB" id="1850764at2759"/>
<dbReference type="PANTHER" id="PTHR10856:SF0">
    <property type="entry name" value="CORONIN"/>
    <property type="match status" value="1"/>
</dbReference>
<dbReference type="SMART" id="SM00320">
    <property type="entry name" value="WD40"/>
    <property type="match status" value="3"/>
</dbReference>
<evidence type="ECO:0000256" key="9">
    <source>
        <dbReference type="SAM" id="MobiDB-lite"/>
    </source>
</evidence>
<keyword evidence="5" id="KW-0009">Actin-binding</keyword>
<protein>
    <recommendedName>
        <fullName evidence="7">Coronin</fullName>
    </recommendedName>
</protein>
<name>T2MBA8_HYDVU</name>
<dbReference type="InterPro" id="IPR036322">
    <property type="entry name" value="WD40_repeat_dom_sf"/>
</dbReference>
<keyword evidence="2 6" id="KW-0853">WD repeat</keyword>
<dbReference type="SMART" id="SM01167">
    <property type="entry name" value="DUF1900"/>
    <property type="match status" value="1"/>
</dbReference>
<feature type="compositionally biased region" description="Polar residues" evidence="9">
    <location>
        <begin position="455"/>
        <end position="472"/>
    </location>
</feature>
<dbReference type="InterPro" id="IPR015943">
    <property type="entry name" value="WD40/YVTN_repeat-like_dom_sf"/>
</dbReference>
<evidence type="ECO:0000256" key="4">
    <source>
        <dbReference type="ARBA" id="ARBA00023054"/>
    </source>
</evidence>
<feature type="repeat" description="WD" evidence="6">
    <location>
        <begin position="171"/>
        <end position="212"/>
    </location>
</feature>
<dbReference type="InterPro" id="IPR019775">
    <property type="entry name" value="WD40_repeat_CS"/>
</dbReference>
<dbReference type="InterPro" id="IPR015505">
    <property type="entry name" value="Coronin"/>
</dbReference>
<dbReference type="Gene3D" id="2.130.10.10">
    <property type="entry name" value="YVTN repeat-like/Quinoprotein amine dehydrogenase"/>
    <property type="match status" value="1"/>
</dbReference>
<evidence type="ECO:0000256" key="8">
    <source>
        <dbReference type="SAM" id="Coils"/>
    </source>
</evidence>
<dbReference type="Pfam" id="PF00400">
    <property type="entry name" value="WD40"/>
    <property type="match status" value="2"/>
</dbReference>
<sequence>MSGIVRNSKYRHVFGKAGKKEECYEGFNPTNSASDGNFIAANEKFIACCITVGGGGAFIVIPIEKTGRLEPDFPKVSAHKEFVLDLQFNPFNDNMLASCSEDGTIKLWDIPDNGFVTNIDDSKALLTLEYHERKCCQLAWHPIASNVLLSVSQEPKVCIWNLEEGVAEVEITSHPQLIYSASWSCKGDKIVTSCKDKKFRIFDARSGDCLVEGGGHEGSKPSRVIFTFDDTLLFSTGFSKMSERQYACWEISGSSINNLDQVDLDTANNVLIPTYDADTQVVFLSAKGDSNIRYYELVNEKPYFYYIDTYTTNAPQRGLGAIPKRNVNVNICEIARFYKLHSVKTGYIEPTSFCVPRKSELFQSDLYPDCVSVEPALEAGEWFEGKDAEPRRLDMKELFQSKTKTKAVSSGGLKKVGGLKGLKAKKDAKTAAKSETKKSDDVKKTAEHTAEESSVAATSKESPHLQKSSAVASQPAIDSKEVHDLKEDIRLLKEADKKNQKELKELRDKIKDYDKITNDIKLLCDAVKKNDERISVLENMVESEEEEEGGE</sequence>
<dbReference type="PROSITE" id="PS50294">
    <property type="entry name" value="WD_REPEATS_REGION"/>
    <property type="match status" value="1"/>
</dbReference>
<keyword evidence="4 8" id="KW-0175">Coiled coil</keyword>
<comment type="similarity">
    <text evidence="1 7">Belongs to the WD repeat coronin family.</text>
</comment>
<organism evidence="11">
    <name type="scientific">Hydra vulgaris</name>
    <name type="common">Hydra</name>
    <name type="synonym">Hydra attenuata</name>
    <dbReference type="NCBI Taxonomy" id="6087"/>
    <lineage>
        <taxon>Eukaryota</taxon>
        <taxon>Metazoa</taxon>
        <taxon>Cnidaria</taxon>
        <taxon>Hydrozoa</taxon>
        <taxon>Hydroidolina</taxon>
        <taxon>Anthoathecata</taxon>
        <taxon>Aplanulata</taxon>
        <taxon>Hydridae</taxon>
        <taxon>Hydra</taxon>
    </lineage>
</organism>
<feature type="compositionally biased region" description="Basic and acidic residues" evidence="9">
    <location>
        <begin position="427"/>
        <end position="451"/>
    </location>
</feature>